<name>A0ABS7FYI2_9ACTN</name>
<evidence type="ECO:0000313" key="1">
    <source>
        <dbReference type="EMBL" id="MBW8484647.1"/>
    </source>
</evidence>
<reference evidence="1 2" key="1">
    <citation type="submission" date="2021-07" db="EMBL/GenBank/DDBJ databases">
        <title>Actinomadura sp. PM05-2 isolated from lichen.</title>
        <authorList>
            <person name="Somphong A."/>
            <person name="Phongsopitanun W."/>
            <person name="Tanasupawat S."/>
            <person name="Peongsungnone V."/>
        </authorList>
    </citation>
    <scope>NUCLEOTIDE SEQUENCE [LARGE SCALE GENOMIC DNA]</scope>
    <source>
        <strain evidence="1 2">PM05-2</strain>
    </source>
</reference>
<comment type="caution">
    <text evidence="1">The sequence shown here is derived from an EMBL/GenBank/DDBJ whole genome shotgun (WGS) entry which is preliminary data.</text>
</comment>
<sequence>MPASREHEAIADLFRWNPHLAAEILDVLPGVDLPEYLEACESSESHTDAHVSEFKSDSTVLLKDADGNPRCGVIVEVQLSPPRTKRWTWPVYLSLFRARNKCPVVLLVIAPDPSIAAACAHPIITGHPKYVLIPIVVGPDRIPVVTDPAEIVADPAMSVLSAAFHATGPHGPDILEGLAEGAQLLQQQAPDEGERYIDSVLAVLPRALRDSMEKKMAMTGRYEYKSDLLRNNFAKGEQKGKIESTITVLEARGFSVDDDTRERVLSCGDAAEADRLLTRAAIIESLDELFE</sequence>
<evidence type="ECO:0008006" key="3">
    <source>
        <dbReference type="Google" id="ProtNLM"/>
    </source>
</evidence>
<proteinExistence type="predicted"/>
<dbReference type="RefSeq" id="WP_220167879.1">
    <property type="nucleotide sequence ID" value="NZ_JAIBOA010000012.1"/>
</dbReference>
<keyword evidence="2" id="KW-1185">Reference proteome</keyword>
<organism evidence="1 2">
    <name type="scientific">Actinomadura parmotrematis</name>
    <dbReference type="NCBI Taxonomy" id="2864039"/>
    <lineage>
        <taxon>Bacteria</taxon>
        <taxon>Bacillati</taxon>
        <taxon>Actinomycetota</taxon>
        <taxon>Actinomycetes</taxon>
        <taxon>Streptosporangiales</taxon>
        <taxon>Thermomonosporaceae</taxon>
        <taxon>Actinomadura</taxon>
    </lineage>
</organism>
<gene>
    <name evidence="1" type="ORF">K1Y72_19845</name>
</gene>
<dbReference type="Proteomes" id="UP000774570">
    <property type="component" value="Unassembled WGS sequence"/>
</dbReference>
<protein>
    <recommendedName>
        <fullName evidence="3">Rpn family recombination-promoting nuclease/putative transposase</fullName>
    </recommendedName>
</protein>
<evidence type="ECO:0000313" key="2">
    <source>
        <dbReference type="Proteomes" id="UP000774570"/>
    </source>
</evidence>
<accession>A0ABS7FYI2</accession>
<dbReference type="EMBL" id="JAIBOA010000012">
    <property type="protein sequence ID" value="MBW8484647.1"/>
    <property type="molecule type" value="Genomic_DNA"/>
</dbReference>